<evidence type="ECO:0000313" key="3">
    <source>
        <dbReference type="Proteomes" id="UP001596250"/>
    </source>
</evidence>
<gene>
    <name evidence="2" type="ORF">ACFPXP_06025</name>
</gene>
<reference evidence="3" key="1">
    <citation type="journal article" date="2019" name="Int. J. Syst. Evol. Microbiol.">
        <title>The Global Catalogue of Microorganisms (GCM) 10K type strain sequencing project: providing services to taxonomists for standard genome sequencing and annotation.</title>
        <authorList>
            <consortium name="The Broad Institute Genomics Platform"/>
            <consortium name="The Broad Institute Genome Sequencing Center for Infectious Disease"/>
            <person name="Wu L."/>
            <person name="Ma J."/>
        </authorList>
    </citation>
    <scope>NUCLEOTIDE SEQUENCE [LARGE SCALE GENOMIC DNA]</scope>
    <source>
        <strain evidence="3">CCM 8749</strain>
    </source>
</reference>
<dbReference type="Pfam" id="PF13314">
    <property type="entry name" value="DUF4083"/>
    <property type="match status" value="1"/>
</dbReference>
<keyword evidence="1" id="KW-0472">Membrane</keyword>
<feature type="transmembrane region" description="Helical" evidence="1">
    <location>
        <begin position="6"/>
        <end position="29"/>
    </location>
</feature>
<name>A0ABW1ILN4_9BACL</name>
<protein>
    <submittedName>
        <fullName evidence="2">DUF4083 family protein</fullName>
    </submittedName>
</protein>
<dbReference type="InterPro" id="IPR025143">
    <property type="entry name" value="DUF4083"/>
</dbReference>
<dbReference type="EMBL" id="JBHSQV010000035">
    <property type="protein sequence ID" value="MFC5985987.1"/>
    <property type="molecule type" value="Genomic_DNA"/>
</dbReference>
<keyword evidence="3" id="KW-1185">Reference proteome</keyword>
<dbReference type="Proteomes" id="UP001596250">
    <property type="component" value="Unassembled WGS sequence"/>
</dbReference>
<evidence type="ECO:0000313" key="2">
    <source>
        <dbReference type="EMBL" id="MFC5985987.1"/>
    </source>
</evidence>
<proteinExistence type="predicted"/>
<dbReference type="RefSeq" id="WP_379893291.1">
    <property type="nucleotide sequence ID" value="NZ_CBCSCT010000004.1"/>
</dbReference>
<accession>A0ABW1ILN4</accession>
<organism evidence="2 3">
    <name type="scientific">Marinicrinis lubricantis</name>
    <dbReference type="NCBI Taxonomy" id="2086470"/>
    <lineage>
        <taxon>Bacteria</taxon>
        <taxon>Bacillati</taxon>
        <taxon>Bacillota</taxon>
        <taxon>Bacilli</taxon>
        <taxon>Bacillales</taxon>
        <taxon>Paenibacillaceae</taxon>
    </lineage>
</organism>
<evidence type="ECO:0000256" key="1">
    <source>
        <dbReference type="SAM" id="Phobius"/>
    </source>
</evidence>
<keyword evidence="1" id="KW-0812">Transmembrane</keyword>
<comment type="caution">
    <text evidence="2">The sequence shown here is derived from an EMBL/GenBank/DDBJ whole genome shotgun (WGS) entry which is preliminary data.</text>
</comment>
<keyword evidence="1" id="KW-1133">Transmembrane helix</keyword>
<sequence>MEKSIASVIASVLVIALTVVFIVSFALFIRRIILHASSKKEYLATISRKLDRIIELMEKQKS</sequence>